<evidence type="ECO:0000313" key="1">
    <source>
        <dbReference type="EMBL" id="KAK3076552.1"/>
    </source>
</evidence>
<dbReference type="Proteomes" id="UP001186974">
    <property type="component" value="Unassembled WGS sequence"/>
</dbReference>
<keyword evidence="2" id="KW-1185">Reference proteome</keyword>
<reference evidence="1" key="1">
    <citation type="submission" date="2024-09" db="EMBL/GenBank/DDBJ databases">
        <title>Black Yeasts Isolated from many extreme environments.</title>
        <authorList>
            <person name="Coleine C."/>
            <person name="Stajich J.E."/>
            <person name="Selbmann L."/>
        </authorList>
    </citation>
    <scope>NUCLEOTIDE SEQUENCE</scope>
    <source>
        <strain evidence="1">CCFEE 5737</strain>
    </source>
</reference>
<gene>
    <name evidence="1" type="ORF">LTS18_012702</name>
</gene>
<dbReference type="EMBL" id="JAWDJW010003844">
    <property type="protein sequence ID" value="KAK3076552.1"/>
    <property type="molecule type" value="Genomic_DNA"/>
</dbReference>
<comment type="caution">
    <text evidence="1">The sequence shown here is derived from an EMBL/GenBank/DDBJ whole genome shotgun (WGS) entry which is preliminary data.</text>
</comment>
<evidence type="ECO:0000313" key="2">
    <source>
        <dbReference type="Proteomes" id="UP001186974"/>
    </source>
</evidence>
<feature type="non-terminal residue" evidence="1">
    <location>
        <position position="444"/>
    </location>
</feature>
<sequence length="444" mass="50012">MIKLMAERSKLQFKKDDESLRAVVTGLRSLATSLQWQADGGNVRASNEHLIVEQQLRKVQATSTEQARIITDLEQELEMFRNAMNHRLDYYRQLQQISDTVKPYKDELDEELDTASLANVQRKTVLHEVSLQTLKTKSRFLQHLRSESTTDDNSRICVICQCSFELGVLTVCGHQYCKECIRLWWQDHRTCPVCKRVLSSNDFHDITYKPRQLRAQEEAQTMPSTPEKSEASSSSSPSNAAFRASIYSDISAITLDAIKAIDLDGSYGTKIDTLARHLIYLRDADPGAKSIIFSQYTDFLSVLGGALKQFKIGYTAINSSNGTERFKSDPSIECFLLDAKSDSSGLNLVNATHVFLCEPLINAAIELQAIARVHRIGQQRPTTVYMYLISDTVEEAIYGISVARRLEHMTRNSQSRSTTPAPNGTLLEKEIDKANSMEMQQAPL</sequence>
<accession>A0ACC3DIU9</accession>
<organism evidence="1 2">
    <name type="scientific">Coniosporium uncinatum</name>
    <dbReference type="NCBI Taxonomy" id="93489"/>
    <lineage>
        <taxon>Eukaryota</taxon>
        <taxon>Fungi</taxon>
        <taxon>Dikarya</taxon>
        <taxon>Ascomycota</taxon>
        <taxon>Pezizomycotina</taxon>
        <taxon>Dothideomycetes</taxon>
        <taxon>Dothideomycetes incertae sedis</taxon>
        <taxon>Coniosporium</taxon>
    </lineage>
</organism>
<protein>
    <submittedName>
        <fullName evidence="1">Uncharacterized protein</fullName>
    </submittedName>
</protein>
<name>A0ACC3DIU9_9PEZI</name>
<proteinExistence type="predicted"/>